<dbReference type="Gene3D" id="2.60.40.2440">
    <property type="entry name" value="Carbohydrate binding type-21 domain"/>
    <property type="match status" value="1"/>
</dbReference>
<accession>A0A3B4B0P0</accession>
<dbReference type="Proteomes" id="UP000261520">
    <property type="component" value="Unplaced"/>
</dbReference>
<dbReference type="STRING" id="409849.ENSPMGP00000022555"/>
<dbReference type="GO" id="GO:0008157">
    <property type="term" value="F:protein phosphatase 1 binding"/>
    <property type="evidence" value="ECO:0007669"/>
    <property type="project" value="TreeGrafter"/>
</dbReference>
<dbReference type="GO" id="GO:2001069">
    <property type="term" value="F:glycogen binding"/>
    <property type="evidence" value="ECO:0007669"/>
    <property type="project" value="TreeGrafter"/>
</dbReference>
<evidence type="ECO:0000259" key="1">
    <source>
        <dbReference type="PROSITE" id="PS51159"/>
    </source>
</evidence>
<name>A0A3B4B0P0_9GOBI</name>
<evidence type="ECO:0000313" key="2">
    <source>
        <dbReference type="Ensembl" id="ENSPMGP00000022555.1"/>
    </source>
</evidence>
<proteinExistence type="predicted"/>
<sequence>MKRGRKRRTDLITSGGSNLHGGIKLEHLPFNCVKAWQPGKVSSVRIHSECRRALYVKRFRKKVSFADAFGLNLVSVKEFENIEIADLVKSESSDREEAISTEDFYMFCLFTVPPTPEELERKVEEQMVELESIQLLPKTSTLRGIVRVLNMCYNKLVYVRITLDRWRSHFDLQAEYVPGSSDWKTDRFTFQYTLIPPFDKEGTRVEFCLRYETSEGVFWANNNQMNYVMFFHQKVKENVPQIQDENNHKSKKSCLKVRCLSSLLNPFRHASTMSFVVLYFHPQEGECRGADQRDAKRSYIRYRSVLLSLLPLTCLALGQRAKSASQHSPNTF</sequence>
<reference evidence="2" key="1">
    <citation type="submission" date="2025-08" db="UniProtKB">
        <authorList>
            <consortium name="Ensembl"/>
        </authorList>
    </citation>
    <scope>IDENTIFICATION</scope>
</reference>
<organism evidence="2 3">
    <name type="scientific">Periophthalmus magnuspinnatus</name>
    <dbReference type="NCBI Taxonomy" id="409849"/>
    <lineage>
        <taxon>Eukaryota</taxon>
        <taxon>Metazoa</taxon>
        <taxon>Chordata</taxon>
        <taxon>Craniata</taxon>
        <taxon>Vertebrata</taxon>
        <taxon>Euteleostomi</taxon>
        <taxon>Actinopterygii</taxon>
        <taxon>Neopterygii</taxon>
        <taxon>Teleostei</taxon>
        <taxon>Neoteleostei</taxon>
        <taxon>Acanthomorphata</taxon>
        <taxon>Gobiaria</taxon>
        <taxon>Gobiiformes</taxon>
        <taxon>Gobioidei</taxon>
        <taxon>Gobiidae</taxon>
        <taxon>Oxudercinae</taxon>
        <taxon>Periophthalmus</taxon>
    </lineage>
</organism>
<dbReference type="InterPro" id="IPR005036">
    <property type="entry name" value="CBM21_dom"/>
</dbReference>
<reference evidence="2" key="2">
    <citation type="submission" date="2025-09" db="UniProtKB">
        <authorList>
            <consortium name="Ensembl"/>
        </authorList>
    </citation>
    <scope>IDENTIFICATION</scope>
</reference>
<dbReference type="PANTHER" id="PTHR12307:SF2">
    <property type="entry name" value="PROTEIN PHOSPHATASE 1 REGULATORY SUBUNIT 3A"/>
    <property type="match status" value="1"/>
</dbReference>
<evidence type="ECO:0000313" key="3">
    <source>
        <dbReference type="Proteomes" id="UP000261520"/>
    </source>
</evidence>
<protein>
    <recommendedName>
        <fullName evidence="1">CBM21 domain-containing protein</fullName>
    </recommendedName>
</protein>
<dbReference type="PANTHER" id="PTHR12307">
    <property type="entry name" value="PROTEIN PHOSPHATASE 1 REGULATORY SUBUNIT"/>
    <property type="match status" value="1"/>
</dbReference>
<dbReference type="GO" id="GO:0005979">
    <property type="term" value="P:regulation of glycogen biosynthetic process"/>
    <property type="evidence" value="ECO:0007669"/>
    <property type="project" value="TreeGrafter"/>
</dbReference>
<keyword evidence="3" id="KW-1185">Reference proteome</keyword>
<dbReference type="PROSITE" id="PS51159">
    <property type="entry name" value="CBM21"/>
    <property type="match status" value="1"/>
</dbReference>
<feature type="domain" description="CBM21" evidence="1">
    <location>
        <begin position="120"/>
        <end position="230"/>
    </location>
</feature>
<dbReference type="Ensembl" id="ENSPMGT00000024025.1">
    <property type="protein sequence ID" value="ENSPMGP00000022555.1"/>
    <property type="gene ID" value="ENSPMGG00000018257.1"/>
</dbReference>
<dbReference type="Pfam" id="PF03370">
    <property type="entry name" value="CBM_21"/>
    <property type="match status" value="1"/>
</dbReference>
<dbReference type="InterPro" id="IPR038175">
    <property type="entry name" value="CBM21_dom_sf"/>
</dbReference>
<dbReference type="InterPro" id="IPR050782">
    <property type="entry name" value="PP1_regulatory_subunit_3"/>
</dbReference>
<dbReference type="GO" id="GO:0000164">
    <property type="term" value="C:protein phosphatase type 1 complex"/>
    <property type="evidence" value="ECO:0007669"/>
    <property type="project" value="TreeGrafter"/>
</dbReference>
<dbReference type="AlphaFoldDB" id="A0A3B4B0P0"/>